<dbReference type="GO" id="GO:0047545">
    <property type="term" value="F:(S)-2-hydroxyglutarate dehydrogenase activity"/>
    <property type="evidence" value="ECO:0007669"/>
    <property type="project" value="TreeGrafter"/>
</dbReference>
<dbReference type="Gene3D" id="3.30.9.10">
    <property type="entry name" value="D-Amino Acid Oxidase, subunit A, domain 2"/>
    <property type="match status" value="1"/>
</dbReference>
<feature type="domain" description="FAD dependent oxidoreductase" evidence="6">
    <location>
        <begin position="6"/>
        <end position="393"/>
    </location>
</feature>
<evidence type="ECO:0000256" key="2">
    <source>
        <dbReference type="ARBA" id="ARBA00022630"/>
    </source>
</evidence>
<gene>
    <name evidence="7" type="ORF">DEQ80_02690</name>
</gene>
<evidence type="ECO:0000259" key="6">
    <source>
        <dbReference type="Pfam" id="PF01266"/>
    </source>
</evidence>
<evidence type="ECO:0000256" key="5">
    <source>
        <dbReference type="ARBA" id="ARBA00037941"/>
    </source>
</evidence>
<evidence type="ECO:0000313" key="7">
    <source>
        <dbReference type="EMBL" id="HCE16747.1"/>
    </source>
</evidence>
<dbReference type="OrthoDB" id="9801699at2"/>
<keyword evidence="3" id="KW-0274">FAD</keyword>
<dbReference type="GO" id="GO:0005737">
    <property type="term" value="C:cytoplasm"/>
    <property type="evidence" value="ECO:0007669"/>
    <property type="project" value="TreeGrafter"/>
</dbReference>
<keyword evidence="4" id="KW-0560">Oxidoreductase</keyword>
<dbReference type="RefSeq" id="WP_062190456.1">
    <property type="nucleotide sequence ID" value="NZ_DF967965.1"/>
</dbReference>
<sequence>MPSTYDIAIIGGGIVGLATAMALTREKHPSLIVLEAENRLAAHQTGNNSGVIHSGIYYKPGSLKAQNCVKGREAMYAFCAEHQIAHDRCGKVIVATSESELPALDRLYERGLQNGLNGLRRLKGEEIKEYEPYAAGIAAIFVPQTGIVDYVGVCQAYASLIQQAGGEIKTNARVTGFRKAGNEFVLTTPQGEIATRNLINCGGLQSDRIARLCGVDPGLKIVPFRGEYYELIPEKHHLVRNLIYPVPDPRFPFLGVHFTRMVKGGIEAGPNAVLAFKREGYKMSDISLRDMFEYALYGGFWKMAAKYWKTAVGEYYRSLSKAAFVKALQRLLPDLTADDIHRSGAGVRAQALDPQGNLVDDFRIVEAARMVHVLNAPSPAATASIAIGESIAAMAAKNFNL</sequence>
<organism evidence="7 8">
    <name type="scientific">Anaerolinea thermolimosa</name>
    <dbReference type="NCBI Taxonomy" id="229919"/>
    <lineage>
        <taxon>Bacteria</taxon>
        <taxon>Bacillati</taxon>
        <taxon>Chloroflexota</taxon>
        <taxon>Anaerolineae</taxon>
        <taxon>Anaerolineales</taxon>
        <taxon>Anaerolineaceae</taxon>
        <taxon>Anaerolinea</taxon>
    </lineage>
</organism>
<reference evidence="7 8" key="1">
    <citation type="journal article" date="2018" name="Nat. Biotechnol.">
        <title>A standardized bacterial taxonomy based on genome phylogeny substantially revises the tree of life.</title>
        <authorList>
            <person name="Parks D.H."/>
            <person name="Chuvochina M."/>
            <person name="Waite D.W."/>
            <person name="Rinke C."/>
            <person name="Skarshewski A."/>
            <person name="Chaumeil P.A."/>
            <person name="Hugenholtz P."/>
        </authorList>
    </citation>
    <scope>NUCLEOTIDE SEQUENCE [LARGE SCALE GENOMIC DNA]</scope>
    <source>
        <strain evidence="7">UBA8781</strain>
    </source>
</reference>
<evidence type="ECO:0000256" key="1">
    <source>
        <dbReference type="ARBA" id="ARBA00001974"/>
    </source>
</evidence>
<accession>A0A3D1JES9</accession>
<comment type="caution">
    <text evidence="7">The sequence shown here is derived from an EMBL/GenBank/DDBJ whole genome shotgun (WGS) entry which is preliminary data.</text>
</comment>
<evidence type="ECO:0000256" key="4">
    <source>
        <dbReference type="ARBA" id="ARBA00023002"/>
    </source>
</evidence>
<keyword evidence="2" id="KW-0285">Flavoprotein</keyword>
<dbReference type="Gene3D" id="3.50.50.60">
    <property type="entry name" value="FAD/NAD(P)-binding domain"/>
    <property type="match status" value="1"/>
</dbReference>
<dbReference type="AlphaFoldDB" id="A0A3D1JES9"/>
<dbReference type="Pfam" id="PF01266">
    <property type="entry name" value="DAO"/>
    <property type="match status" value="1"/>
</dbReference>
<comment type="cofactor">
    <cofactor evidence="1">
        <name>FAD</name>
        <dbReference type="ChEBI" id="CHEBI:57692"/>
    </cofactor>
</comment>
<evidence type="ECO:0000256" key="3">
    <source>
        <dbReference type="ARBA" id="ARBA00022827"/>
    </source>
</evidence>
<dbReference type="PANTHER" id="PTHR43104:SF2">
    <property type="entry name" value="L-2-HYDROXYGLUTARATE DEHYDROGENASE, MITOCHONDRIAL"/>
    <property type="match status" value="1"/>
</dbReference>
<evidence type="ECO:0000313" key="8">
    <source>
        <dbReference type="Proteomes" id="UP000264141"/>
    </source>
</evidence>
<dbReference type="InterPro" id="IPR006076">
    <property type="entry name" value="FAD-dep_OxRdtase"/>
</dbReference>
<dbReference type="STRING" id="229919.GCA_001050195_01018"/>
<dbReference type="EMBL" id="DPBP01000010">
    <property type="protein sequence ID" value="HCE16747.1"/>
    <property type="molecule type" value="Genomic_DNA"/>
</dbReference>
<dbReference type="SUPFAM" id="SSF51905">
    <property type="entry name" value="FAD/NAD(P)-binding domain"/>
    <property type="match status" value="1"/>
</dbReference>
<dbReference type="PANTHER" id="PTHR43104">
    <property type="entry name" value="L-2-HYDROXYGLUTARATE DEHYDROGENASE, MITOCHONDRIAL"/>
    <property type="match status" value="1"/>
</dbReference>
<protein>
    <submittedName>
        <fullName evidence="7">L-2-hydroxyglutarate oxidase</fullName>
    </submittedName>
</protein>
<comment type="similarity">
    <text evidence="5">Belongs to the L2HGDH family.</text>
</comment>
<dbReference type="NCBIfam" id="NF008726">
    <property type="entry name" value="PRK11728.1"/>
    <property type="match status" value="1"/>
</dbReference>
<dbReference type="Proteomes" id="UP000264141">
    <property type="component" value="Unassembled WGS sequence"/>
</dbReference>
<proteinExistence type="inferred from homology"/>
<name>A0A3D1JES9_9CHLR</name>
<dbReference type="InterPro" id="IPR036188">
    <property type="entry name" value="FAD/NAD-bd_sf"/>
</dbReference>